<dbReference type="InterPro" id="IPR056798">
    <property type="entry name" value="ADH_Fe_C"/>
</dbReference>
<accession>A0A1T4MIX6</accession>
<dbReference type="Gene3D" id="3.40.50.1970">
    <property type="match status" value="1"/>
</dbReference>
<dbReference type="GO" id="GO:0004022">
    <property type="term" value="F:alcohol dehydrogenase (NAD+) activity"/>
    <property type="evidence" value="ECO:0007669"/>
    <property type="project" value="TreeGrafter"/>
</dbReference>
<protein>
    <submittedName>
        <fullName evidence="4">4-hydroxybutyrate dehydrogenase</fullName>
    </submittedName>
</protein>
<evidence type="ECO:0000313" key="4">
    <source>
        <dbReference type="EMBL" id="SJZ67060.1"/>
    </source>
</evidence>
<keyword evidence="1" id="KW-0560">Oxidoreductase</keyword>
<evidence type="ECO:0000259" key="2">
    <source>
        <dbReference type="Pfam" id="PF00465"/>
    </source>
</evidence>
<dbReference type="Proteomes" id="UP000190423">
    <property type="component" value="Unassembled WGS sequence"/>
</dbReference>
<dbReference type="Pfam" id="PF25137">
    <property type="entry name" value="ADH_Fe_C"/>
    <property type="match status" value="1"/>
</dbReference>
<dbReference type="CDD" id="cd14860">
    <property type="entry name" value="4HBD_NAD"/>
    <property type="match status" value="1"/>
</dbReference>
<sequence>MKKFRIVPDIYLCDTAEEFCKAFCIGADDLVFIGRSSWKYFDGLVNGAHVIFRNDYGSGEPTDVLVEKIYEDTKDVPYKRVIAVGGGTIIDVAKLLALKTYTPVLDLYDRKIPLERTKELVIVPTTCGTGSEVTNISILELTARHTKMGLSDDALFANSAVLVPELLNGLPYQFFATSSIDALVHATESFLSPKATPFSREFSIRAAELILGGYRRIKDEGADAREKLYGDFLLASAYAGIAFGNAGTGAVHAMSYSFGAAYHVPHGEANYVLYSAVFRAYQKLNPSGDIALLRKVMSPFLDCYEDKAFDALSSLLEIILPLKPMSAYGTKEADIAVFTENTMTKQQRLMANNYVPLSAAQVEEIYRSVL</sequence>
<name>A0A1T4MIX6_TREPO</name>
<evidence type="ECO:0000256" key="1">
    <source>
        <dbReference type="ARBA" id="ARBA00023002"/>
    </source>
</evidence>
<gene>
    <name evidence="4" type="ORF">SAMN02745149_02003</name>
</gene>
<dbReference type="Gene3D" id="1.20.1090.10">
    <property type="entry name" value="Dehydroquinate synthase-like - alpha domain"/>
    <property type="match status" value="1"/>
</dbReference>
<dbReference type="InterPro" id="IPR039697">
    <property type="entry name" value="Alcohol_dehydrogenase_Fe"/>
</dbReference>
<dbReference type="GO" id="GO:0046872">
    <property type="term" value="F:metal ion binding"/>
    <property type="evidence" value="ECO:0007669"/>
    <property type="project" value="InterPro"/>
</dbReference>
<dbReference type="Pfam" id="PF00465">
    <property type="entry name" value="Fe-ADH"/>
    <property type="match status" value="1"/>
</dbReference>
<dbReference type="PANTHER" id="PTHR11496:SF83">
    <property type="entry name" value="HYDROXYACID-OXOACID TRANSHYDROGENASE, MITOCHONDRIAL"/>
    <property type="match status" value="1"/>
</dbReference>
<feature type="domain" description="Fe-containing alcohol dehydrogenase-like C-terminal" evidence="3">
    <location>
        <begin position="176"/>
        <end position="369"/>
    </location>
</feature>
<dbReference type="AlphaFoldDB" id="A0A1T4MIX6"/>
<dbReference type="RefSeq" id="WP_078933893.1">
    <property type="nucleotide sequence ID" value="NZ_FUWG01000016.1"/>
</dbReference>
<evidence type="ECO:0000313" key="5">
    <source>
        <dbReference type="Proteomes" id="UP000190423"/>
    </source>
</evidence>
<dbReference type="STRING" id="261392.SAMN02745149_02003"/>
<keyword evidence="5" id="KW-1185">Reference proteome</keyword>
<dbReference type="InterPro" id="IPR001670">
    <property type="entry name" value="ADH_Fe/GldA"/>
</dbReference>
<evidence type="ECO:0000259" key="3">
    <source>
        <dbReference type="Pfam" id="PF25137"/>
    </source>
</evidence>
<dbReference type="OrthoDB" id="9815791at2"/>
<organism evidence="4 5">
    <name type="scientific">Treponema porcinum</name>
    <dbReference type="NCBI Taxonomy" id="261392"/>
    <lineage>
        <taxon>Bacteria</taxon>
        <taxon>Pseudomonadati</taxon>
        <taxon>Spirochaetota</taxon>
        <taxon>Spirochaetia</taxon>
        <taxon>Spirochaetales</taxon>
        <taxon>Treponemataceae</taxon>
        <taxon>Treponema</taxon>
    </lineage>
</organism>
<proteinExistence type="predicted"/>
<dbReference type="EMBL" id="FUWG01000016">
    <property type="protein sequence ID" value="SJZ67060.1"/>
    <property type="molecule type" value="Genomic_DNA"/>
</dbReference>
<feature type="domain" description="Alcohol dehydrogenase iron-type/glycerol dehydrogenase GldA" evidence="2">
    <location>
        <begin position="46"/>
        <end position="162"/>
    </location>
</feature>
<dbReference type="GeneID" id="78317275"/>
<reference evidence="4 5" key="1">
    <citation type="submission" date="2017-02" db="EMBL/GenBank/DDBJ databases">
        <authorList>
            <person name="Peterson S.W."/>
        </authorList>
    </citation>
    <scope>NUCLEOTIDE SEQUENCE [LARGE SCALE GENOMIC DNA]</scope>
    <source>
        <strain evidence="4 5">ATCC BAA-908</strain>
    </source>
</reference>
<dbReference type="PANTHER" id="PTHR11496">
    <property type="entry name" value="ALCOHOL DEHYDROGENASE"/>
    <property type="match status" value="1"/>
</dbReference>
<dbReference type="SUPFAM" id="SSF56796">
    <property type="entry name" value="Dehydroquinate synthase-like"/>
    <property type="match status" value="1"/>
</dbReference>